<dbReference type="EMBL" id="JAOTJD010000005">
    <property type="protein sequence ID" value="MFD3263155.1"/>
    <property type="molecule type" value="Genomic_DNA"/>
</dbReference>
<accession>A0ABW6CJB1</accession>
<dbReference type="Proteomes" id="UP001598130">
    <property type="component" value="Unassembled WGS sequence"/>
</dbReference>
<gene>
    <name evidence="1" type="ORF">OCL97_04135</name>
</gene>
<evidence type="ECO:0000313" key="1">
    <source>
        <dbReference type="EMBL" id="MFD3263155.1"/>
    </source>
</evidence>
<protein>
    <submittedName>
        <fullName evidence="1">Uncharacterized protein</fullName>
    </submittedName>
</protein>
<reference evidence="1 2" key="1">
    <citation type="submission" date="2022-09" db="EMBL/GenBank/DDBJ databases">
        <title>New species of Phenylobacterium.</title>
        <authorList>
            <person name="Mieszkin S."/>
        </authorList>
    </citation>
    <scope>NUCLEOTIDE SEQUENCE [LARGE SCALE GENOMIC DNA]</scope>
    <source>
        <strain evidence="1 2">HK31-G</strain>
    </source>
</reference>
<sequence>MSARLALAEHIAAFEERAGVLEYDHGMARPQAEMQAAQELGGRPAWSGTIERVIDAVEAAR</sequence>
<comment type="caution">
    <text evidence="1">The sequence shown here is derived from an EMBL/GenBank/DDBJ whole genome shotgun (WGS) entry which is preliminary data.</text>
</comment>
<organism evidence="1 2">
    <name type="scientific">Phenylobacterium ferrooxidans</name>
    <dbReference type="NCBI Taxonomy" id="2982689"/>
    <lineage>
        <taxon>Bacteria</taxon>
        <taxon>Pseudomonadati</taxon>
        <taxon>Pseudomonadota</taxon>
        <taxon>Alphaproteobacteria</taxon>
        <taxon>Caulobacterales</taxon>
        <taxon>Caulobacteraceae</taxon>
        <taxon>Phenylobacterium</taxon>
    </lineage>
</organism>
<dbReference type="RefSeq" id="WP_377367861.1">
    <property type="nucleotide sequence ID" value="NZ_JAOTJD010000005.1"/>
</dbReference>
<name>A0ABW6CJB1_9CAUL</name>
<evidence type="ECO:0000313" key="2">
    <source>
        <dbReference type="Proteomes" id="UP001598130"/>
    </source>
</evidence>
<keyword evidence="2" id="KW-1185">Reference proteome</keyword>
<proteinExistence type="predicted"/>